<dbReference type="RefSeq" id="WP_286355752.1">
    <property type="nucleotide sequence ID" value="NZ_AP027079.1"/>
</dbReference>
<dbReference type="EC" id="3.2.2.21" evidence="3"/>
<evidence type="ECO:0000256" key="2">
    <source>
        <dbReference type="ARBA" id="ARBA00001947"/>
    </source>
</evidence>
<dbReference type="Gene3D" id="1.10.10.60">
    <property type="entry name" value="Homeodomain-like"/>
    <property type="match status" value="1"/>
</dbReference>
<protein>
    <recommendedName>
        <fullName evidence="3">DNA-3-methyladenine glycosylase II</fullName>
        <ecNumber evidence="3">3.2.2.21</ecNumber>
    </recommendedName>
</protein>
<sequence length="471" mass="50686">MRWSDEHLYERILAKDASFDGRVLTGVLTTGIYCLPSCPARKPLARNVRFFADEAAAHAAGLRPCKRCRPDAFYRGEDADLARLEDAMAQAAADPAAFPEVEALAEAAGVGLTKLKTLFRDHAQVQPATFLQRIRIQAACARLTAGQGDLADLAFGSGYESASGFHEAFRRQTGLSPGAYRTMLGSDGFTLPQPAGLRVEDVLRFHGRDAASVSERVEGPRLVKAFLCEGRASVLVLTFAAGTVEVSLKGAGGPTAMAQAHGAALRLLGWQEEPAVFEAAHPDLARGREGLRVLLTLDAFEALVWAILGQQVNLAFAYALRRDLIRRAGTPAAEGLFAHPDAAQISALQPEDLLALRFSRRKAEYLLHAAGEVAAGRLRLEARATATGASRDLLALRGCGPWTAQYVLMRGLGFRDCVPVGDAGLTLALQRWFRLEARPDAAGTQRLMAPFAPHRSLATFHLWSSLKGTPA</sequence>
<dbReference type="PANTHER" id="PTHR43003">
    <property type="entry name" value="DNA-3-METHYLADENINE GLYCOSYLASE"/>
    <property type="match status" value="1"/>
</dbReference>
<dbReference type="Gene3D" id="3.40.10.10">
    <property type="entry name" value="DNA Methylphosphotriester Repair Domain"/>
    <property type="match status" value="1"/>
</dbReference>
<dbReference type="Pfam" id="PF00730">
    <property type="entry name" value="HhH-GPD"/>
    <property type="match status" value="1"/>
</dbReference>
<keyword evidence="11" id="KW-0010">Activator</keyword>
<evidence type="ECO:0000256" key="7">
    <source>
        <dbReference type="ARBA" id="ARBA00022763"/>
    </source>
</evidence>
<dbReference type="PROSITE" id="PS00041">
    <property type="entry name" value="HTH_ARAC_FAMILY_1"/>
    <property type="match status" value="1"/>
</dbReference>
<dbReference type="SUPFAM" id="SSF46689">
    <property type="entry name" value="Homeodomain-like"/>
    <property type="match status" value="1"/>
</dbReference>
<dbReference type="Pfam" id="PF02805">
    <property type="entry name" value="Ada_Zn_binding"/>
    <property type="match status" value="1"/>
</dbReference>
<keyword evidence="7" id="KW-0227">DNA damage</keyword>
<evidence type="ECO:0000256" key="9">
    <source>
        <dbReference type="ARBA" id="ARBA00023015"/>
    </source>
</evidence>
<keyword evidence="16" id="KW-1185">Reference proteome</keyword>
<feature type="domain" description="HTH araC/xylS-type" evidence="14">
    <location>
        <begin position="82"/>
        <end position="183"/>
    </location>
</feature>
<dbReference type="InterPro" id="IPR018062">
    <property type="entry name" value="HTH_AraC-typ_CS"/>
</dbReference>
<dbReference type="PANTHER" id="PTHR43003:SF5">
    <property type="entry name" value="DNA-3-METHYLADENINE GLYCOSYLASE"/>
    <property type="match status" value="1"/>
</dbReference>
<organism evidence="15 16">
    <name type="scientific">Geothrix oryzae</name>
    <dbReference type="NCBI Taxonomy" id="2927975"/>
    <lineage>
        <taxon>Bacteria</taxon>
        <taxon>Pseudomonadati</taxon>
        <taxon>Acidobacteriota</taxon>
        <taxon>Holophagae</taxon>
        <taxon>Holophagales</taxon>
        <taxon>Holophagaceae</taxon>
        <taxon>Geothrix</taxon>
    </lineage>
</organism>
<evidence type="ECO:0000256" key="5">
    <source>
        <dbReference type="ARBA" id="ARBA00022679"/>
    </source>
</evidence>
<dbReference type="InterPro" id="IPR035451">
    <property type="entry name" value="Ada-like_dom_sf"/>
</dbReference>
<evidence type="ECO:0000256" key="6">
    <source>
        <dbReference type="ARBA" id="ARBA00022723"/>
    </source>
</evidence>
<keyword evidence="12" id="KW-0804">Transcription</keyword>
<dbReference type="PROSITE" id="PS01124">
    <property type="entry name" value="HTH_ARAC_FAMILY_2"/>
    <property type="match status" value="1"/>
</dbReference>
<dbReference type="Proteomes" id="UP001242010">
    <property type="component" value="Chromosome"/>
</dbReference>
<gene>
    <name evidence="15" type="ORF">GETHOR_12240</name>
</gene>
<keyword evidence="6" id="KW-0479">Metal-binding</keyword>
<dbReference type="SUPFAM" id="SSF57884">
    <property type="entry name" value="Ada DNA repair protein, N-terminal domain (N-Ada 10)"/>
    <property type="match status" value="1"/>
</dbReference>
<evidence type="ECO:0000256" key="1">
    <source>
        <dbReference type="ARBA" id="ARBA00000086"/>
    </source>
</evidence>
<keyword evidence="8" id="KW-0862">Zinc</keyword>
<dbReference type="InterPro" id="IPR009057">
    <property type="entry name" value="Homeodomain-like_sf"/>
</dbReference>
<dbReference type="SMART" id="SM00342">
    <property type="entry name" value="HTH_ARAC"/>
    <property type="match status" value="1"/>
</dbReference>
<evidence type="ECO:0000256" key="8">
    <source>
        <dbReference type="ARBA" id="ARBA00022833"/>
    </source>
</evidence>
<evidence type="ECO:0000256" key="11">
    <source>
        <dbReference type="ARBA" id="ARBA00023159"/>
    </source>
</evidence>
<evidence type="ECO:0000259" key="14">
    <source>
        <dbReference type="PROSITE" id="PS01124"/>
    </source>
</evidence>
<dbReference type="InterPro" id="IPR004026">
    <property type="entry name" value="Ada_DNA_repair_Zn-bd"/>
</dbReference>
<dbReference type="SUPFAM" id="SSF48150">
    <property type="entry name" value="DNA-glycosylase"/>
    <property type="match status" value="1"/>
</dbReference>
<comment type="catalytic activity">
    <reaction evidence="1">
        <text>Hydrolysis of alkylated DNA, releasing 3-methyladenine, 3-methylguanine, 7-methylguanine and 7-methyladenine.</text>
        <dbReference type="EC" id="3.2.2.21"/>
    </reaction>
</comment>
<keyword evidence="13" id="KW-0234">DNA repair</keyword>
<proteinExistence type="predicted"/>
<keyword evidence="4" id="KW-0489">Methyltransferase</keyword>
<dbReference type="Pfam" id="PF12833">
    <property type="entry name" value="HTH_18"/>
    <property type="match status" value="1"/>
</dbReference>
<dbReference type="InterPro" id="IPR003265">
    <property type="entry name" value="HhH-GPD_domain"/>
</dbReference>
<keyword evidence="9" id="KW-0805">Transcription regulation</keyword>
<dbReference type="InterPro" id="IPR051912">
    <property type="entry name" value="Alkylbase_DNA_Glycosylase/TA"/>
</dbReference>
<dbReference type="SMART" id="SM00478">
    <property type="entry name" value="ENDO3c"/>
    <property type="match status" value="1"/>
</dbReference>
<evidence type="ECO:0000256" key="13">
    <source>
        <dbReference type="ARBA" id="ARBA00023204"/>
    </source>
</evidence>
<name>A0ABM8DQ41_9BACT</name>
<dbReference type="Gene3D" id="1.10.1670.40">
    <property type="match status" value="1"/>
</dbReference>
<keyword evidence="5" id="KW-0808">Transferase</keyword>
<evidence type="ECO:0000313" key="16">
    <source>
        <dbReference type="Proteomes" id="UP001242010"/>
    </source>
</evidence>
<dbReference type="EMBL" id="AP027079">
    <property type="protein sequence ID" value="BDU69123.1"/>
    <property type="molecule type" value="Genomic_DNA"/>
</dbReference>
<evidence type="ECO:0000256" key="3">
    <source>
        <dbReference type="ARBA" id="ARBA00012000"/>
    </source>
</evidence>
<evidence type="ECO:0000256" key="12">
    <source>
        <dbReference type="ARBA" id="ARBA00023163"/>
    </source>
</evidence>
<comment type="cofactor">
    <cofactor evidence="2">
        <name>Zn(2+)</name>
        <dbReference type="ChEBI" id="CHEBI:29105"/>
    </cofactor>
</comment>
<keyword evidence="10" id="KW-0238">DNA-binding</keyword>
<dbReference type="InterPro" id="IPR018060">
    <property type="entry name" value="HTH_AraC"/>
</dbReference>
<accession>A0ABM8DQ41</accession>
<dbReference type="InterPro" id="IPR011257">
    <property type="entry name" value="DNA_glycosylase"/>
</dbReference>
<evidence type="ECO:0000256" key="4">
    <source>
        <dbReference type="ARBA" id="ARBA00022603"/>
    </source>
</evidence>
<reference evidence="16" key="1">
    <citation type="journal article" date="2023" name="Int. J. Syst. Evol. Microbiol.">
        <title>Mesoterricola silvestris gen. nov., sp. nov., Mesoterricola sediminis sp. nov., Geothrix oryzae sp. nov., Geothrix edaphica sp. nov., Geothrix rubra sp. nov., and Geothrix limicola sp. nov., six novel members of Acidobacteriota isolated from soils.</title>
        <authorList>
            <person name="Itoh H."/>
            <person name="Sugisawa Y."/>
            <person name="Mise K."/>
            <person name="Xu Z."/>
            <person name="Kuniyasu M."/>
            <person name="Ushijima N."/>
            <person name="Kawano K."/>
            <person name="Kobayashi E."/>
            <person name="Shiratori Y."/>
            <person name="Masuda Y."/>
            <person name="Senoo K."/>
        </authorList>
    </citation>
    <scope>NUCLEOTIDE SEQUENCE [LARGE SCALE GENOMIC DNA]</scope>
    <source>
        <strain evidence="16">Red222</strain>
    </source>
</reference>
<dbReference type="CDD" id="cd00056">
    <property type="entry name" value="ENDO3c"/>
    <property type="match status" value="1"/>
</dbReference>
<evidence type="ECO:0000313" key="15">
    <source>
        <dbReference type="EMBL" id="BDU69123.1"/>
    </source>
</evidence>
<dbReference type="Gene3D" id="1.10.340.30">
    <property type="entry name" value="Hypothetical protein, domain 2"/>
    <property type="match status" value="1"/>
</dbReference>
<evidence type="ECO:0000256" key="10">
    <source>
        <dbReference type="ARBA" id="ARBA00023125"/>
    </source>
</evidence>